<evidence type="ECO:0000313" key="2">
    <source>
        <dbReference type="Proteomes" id="UP000199514"/>
    </source>
</evidence>
<proteinExistence type="predicted"/>
<sequence length="63" mass="7628">MQLLKIGQTTFCCSTLQRCNLFFKNQNLFYFFLILFKESLYLRKYFYNISLIQILHSINLGAY</sequence>
<organism evidence="1 2">
    <name type="scientific">Flexibacter flexilis DSM 6793</name>
    <dbReference type="NCBI Taxonomy" id="927664"/>
    <lineage>
        <taxon>Bacteria</taxon>
        <taxon>Pseudomonadati</taxon>
        <taxon>Bacteroidota</taxon>
        <taxon>Cytophagia</taxon>
        <taxon>Cytophagales</taxon>
        <taxon>Flexibacteraceae</taxon>
        <taxon>Flexibacter</taxon>
    </lineage>
</organism>
<gene>
    <name evidence="1" type="ORF">SAMN05421780_101507</name>
</gene>
<reference evidence="1 2" key="1">
    <citation type="submission" date="2016-10" db="EMBL/GenBank/DDBJ databases">
        <authorList>
            <person name="de Groot N.N."/>
        </authorList>
    </citation>
    <scope>NUCLEOTIDE SEQUENCE [LARGE SCALE GENOMIC DNA]</scope>
    <source>
        <strain evidence="1 2">DSM 6793</strain>
    </source>
</reference>
<keyword evidence="2" id="KW-1185">Reference proteome</keyword>
<dbReference type="Proteomes" id="UP000199514">
    <property type="component" value="Unassembled WGS sequence"/>
</dbReference>
<dbReference type="EMBL" id="FOLE01000001">
    <property type="protein sequence ID" value="SFB79290.1"/>
    <property type="molecule type" value="Genomic_DNA"/>
</dbReference>
<dbReference type="STRING" id="927664.SAMN05421780_101507"/>
<evidence type="ECO:0000313" key="1">
    <source>
        <dbReference type="EMBL" id="SFB79290.1"/>
    </source>
</evidence>
<protein>
    <submittedName>
        <fullName evidence="1">Uncharacterized protein</fullName>
    </submittedName>
</protein>
<accession>A0A1I1E2X7</accession>
<dbReference type="AlphaFoldDB" id="A0A1I1E2X7"/>
<name>A0A1I1E2X7_9BACT</name>